<organism evidence="2 3">
    <name type="scientific">Podospora didyma</name>
    <dbReference type="NCBI Taxonomy" id="330526"/>
    <lineage>
        <taxon>Eukaryota</taxon>
        <taxon>Fungi</taxon>
        <taxon>Dikarya</taxon>
        <taxon>Ascomycota</taxon>
        <taxon>Pezizomycotina</taxon>
        <taxon>Sordariomycetes</taxon>
        <taxon>Sordariomycetidae</taxon>
        <taxon>Sordariales</taxon>
        <taxon>Podosporaceae</taxon>
        <taxon>Podospora</taxon>
    </lineage>
</organism>
<accession>A0AAE0NTJ8</accession>
<reference evidence="2" key="1">
    <citation type="journal article" date="2023" name="Mol. Phylogenet. Evol.">
        <title>Genome-scale phylogeny and comparative genomics of the fungal order Sordariales.</title>
        <authorList>
            <person name="Hensen N."/>
            <person name="Bonometti L."/>
            <person name="Westerberg I."/>
            <person name="Brannstrom I.O."/>
            <person name="Guillou S."/>
            <person name="Cros-Aarteil S."/>
            <person name="Calhoun S."/>
            <person name="Haridas S."/>
            <person name="Kuo A."/>
            <person name="Mondo S."/>
            <person name="Pangilinan J."/>
            <person name="Riley R."/>
            <person name="LaButti K."/>
            <person name="Andreopoulos B."/>
            <person name="Lipzen A."/>
            <person name="Chen C."/>
            <person name="Yan M."/>
            <person name="Daum C."/>
            <person name="Ng V."/>
            <person name="Clum A."/>
            <person name="Steindorff A."/>
            <person name="Ohm R.A."/>
            <person name="Martin F."/>
            <person name="Silar P."/>
            <person name="Natvig D.O."/>
            <person name="Lalanne C."/>
            <person name="Gautier V."/>
            <person name="Ament-Velasquez S.L."/>
            <person name="Kruys A."/>
            <person name="Hutchinson M.I."/>
            <person name="Powell A.J."/>
            <person name="Barry K."/>
            <person name="Miller A.N."/>
            <person name="Grigoriev I.V."/>
            <person name="Debuchy R."/>
            <person name="Gladieux P."/>
            <person name="Hiltunen Thoren M."/>
            <person name="Johannesson H."/>
        </authorList>
    </citation>
    <scope>NUCLEOTIDE SEQUENCE</scope>
    <source>
        <strain evidence="2">CBS 232.78</strain>
    </source>
</reference>
<dbReference type="Proteomes" id="UP001285441">
    <property type="component" value="Unassembled WGS sequence"/>
</dbReference>
<feature type="signal peptide" evidence="1">
    <location>
        <begin position="1"/>
        <end position="18"/>
    </location>
</feature>
<keyword evidence="3" id="KW-1185">Reference proteome</keyword>
<dbReference type="EMBL" id="JAULSW010000003">
    <property type="protein sequence ID" value="KAK3387417.1"/>
    <property type="molecule type" value="Genomic_DNA"/>
</dbReference>
<evidence type="ECO:0000313" key="3">
    <source>
        <dbReference type="Proteomes" id="UP001285441"/>
    </source>
</evidence>
<keyword evidence="1" id="KW-0732">Signal</keyword>
<reference evidence="2" key="2">
    <citation type="submission" date="2023-06" db="EMBL/GenBank/DDBJ databases">
        <authorList>
            <consortium name="Lawrence Berkeley National Laboratory"/>
            <person name="Haridas S."/>
            <person name="Hensen N."/>
            <person name="Bonometti L."/>
            <person name="Westerberg I."/>
            <person name="Brannstrom I.O."/>
            <person name="Guillou S."/>
            <person name="Cros-Aarteil S."/>
            <person name="Calhoun S."/>
            <person name="Kuo A."/>
            <person name="Mondo S."/>
            <person name="Pangilinan J."/>
            <person name="Riley R."/>
            <person name="LaButti K."/>
            <person name="Andreopoulos B."/>
            <person name="Lipzen A."/>
            <person name="Chen C."/>
            <person name="Yanf M."/>
            <person name="Daum C."/>
            <person name="Ng V."/>
            <person name="Clum A."/>
            <person name="Steindorff A."/>
            <person name="Ohm R."/>
            <person name="Martin F."/>
            <person name="Silar P."/>
            <person name="Natvig D."/>
            <person name="Lalanne C."/>
            <person name="Gautier V."/>
            <person name="Ament-velasquez S.L."/>
            <person name="Kruys A."/>
            <person name="Hutchinson M.I."/>
            <person name="Powell A.J."/>
            <person name="Barry K."/>
            <person name="Miller A.N."/>
            <person name="Grigoriev I.V."/>
            <person name="Debuchy R."/>
            <person name="Gladieux P."/>
            <person name="Thoren M.H."/>
            <person name="Johannesson H."/>
        </authorList>
    </citation>
    <scope>NUCLEOTIDE SEQUENCE</scope>
    <source>
        <strain evidence="2">CBS 232.78</strain>
    </source>
</reference>
<dbReference type="AlphaFoldDB" id="A0AAE0NTJ8"/>
<proteinExistence type="predicted"/>
<sequence length="98" mass="11151">MSVFLFFFSLQIRLGTEANKTVVFVITGRMELSNFMKDPEWCGVSNDLIPVPIDSFTMSVLPPRQTPKAEYQPADPLSSHQVIANFAKNYQRSPEILR</sequence>
<feature type="chain" id="PRO_5042093547" evidence="1">
    <location>
        <begin position="19"/>
        <end position="98"/>
    </location>
</feature>
<protein>
    <submittedName>
        <fullName evidence="2">Uncharacterized protein</fullName>
    </submittedName>
</protein>
<evidence type="ECO:0000313" key="2">
    <source>
        <dbReference type="EMBL" id="KAK3387417.1"/>
    </source>
</evidence>
<evidence type="ECO:0000256" key="1">
    <source>
        <dbReference type="SAM" id="SignalP"/>
    </source>
</evidence>
<comment type="caution">
    <text evidence="2">The sequence shown here is derived from an EMBL/GenBank/DDBJ whole genome shotgun (WGS) entry which is preliminary data.</text>
</comment>
<name>A0AAE0NTJ8_9PEZI</name>
<gene>
    <name evidence="2" type="ORF">B0H63DRAFT_156954</name>
</gene>